<keyword evidence="2" id="KW-0238">DNA-binding</keyword>
<dbReference type="InterPro" id="IPR016136">
    <property type="entry name" value="DNA_helicase_N/primase_C"/>
</dbReference>
<dbReference type="Pfam" id="PF00772">
    <property type="entry name" value="DnaB"/>
    <property type="match status" value="1"/>
</dbReference>
<evidence type="ECO:0000313" key="4">
    <source>
        <dbReference type="EMBL" id="KKL69851.1"/>
    </source>
</evidence>
<organism evidence="4">
    <name type="scientific">marine sediment metagenome</name>
    <dbReference type="NCBI Taxonomy" id="412755"/>
    <lineage>
        <taxon>unclassified sequences</taxon>
        <taxon>metagenomes</taxon>
        <taxon>ecological metagenomes</taxon>
    </lineage>
</organism>
<dbReference type="InterPro" id="IPR036185">
    <property type="entry name" value="DNA_heli_DnaB-like_N_sf"/>
</dbReference>
<dbReference type="EMBL" id="LAZR01026083">
    <property type="protein sequence ID" value="KKL69851.1"/>
    <property type="molecule type" value="Genomic_DNA"/>
</dbReference>
<dbReference type="GO" id="GO:0003678">
    <property type="term" value="F:DNA helicase activity"/>
    <property type="evidence" value="ECO:0007669"/>
    <property type="project" value="InterPro"/>
</dbReference>
<dbReference type="InterPro" id="IPR007693">
    <property type="entry name" value="DNA_helicase_DnaB-like_N"/>
</dbReference>
<name>A0A0F9EUB8_9ZZZZ</name>
<reference evidence="4" key="1">
    <citation type="journal article" date="2015" name="Nature">
        <title>Complex archaea that bridge the gap between prokaryotes and eukaryotes.</title>
        <authorList>
            <person name="Spang A."/>
            <person name="Saw J.H."/>
            <person name="Jorgensen S.L."/>
            <person name="Zaremba-Niedzwiedzka K."/>
            <person name="Martijn J."/>
            <person name="Lind A.E."/>
            <person name="van Eijk R."/>
            <person name="Schleper C."/>
            <person name="Guy L."/>
            <person name="Ettema T.J."/>
        </authorList>
    </citation>
    <scope>NUCLEOTIDE SEQUENCE</scope>
</reference>
<dbReference type="Gene3D" id="1.10.860.10">
    <property type="entry name" value="DNAb Helicase, Chain A"/>
    <property type="match status" value="1"/>
</dbReference>
<evidence type="ECO:0000256" key="1">
    <source>
        <dbReference type="ARBA" id="ARBA00022705"/>
    </source>
</evidence>
<feature type="domain" description="DNA helicase DnaB-like N-terminal" evidence="3">
    <location>
        <begin position="8"/>
        <end position="104"/>
    </location>
</feature>
<dbReference type="GO" id="GO:0006260">
    <property type="term" value="P:DNA replication"/>
    <property type="evidence" value="ECO:0007669"/>
    <property type="project" value="UniProtKB-KW"/>
</dbReference>
<dbReference type="SUPFAM" id="SSF48024">
    <property type="entry name" value="N-terminal domain of DnaB helicase"/>
    <property type="match status" value="1"/>
</dbReference>
<evidence type="ECO:0000256" key="2">
    <source>
        <dbReference type="ARBA" id="ARBA00023125"/>
    </source>
</evidence>
<keyword evidence="1" id="KW-0235">DNA replication</keyword>
<dbReference type="GO" id="GO:0005524">
    <property type="term" value="F:ATP binding"/>
    <property type="evidence" value="ECO:0007669"/>
    <property type="project" value="InterPro"/>
</dbReference>
<gene>
    <name evidence="4" type="ORF">LCGC14_2110770</name>
</gene>
<protein>
    <recommendedName>
        <fullName evidence="3">DNA helicase DnaB-like N-terminal domain-containing protein</fullName>
    </recommendedName>
</protein>
<proteinExistence type="predicted"/>
<accession>A0A0F9EUB8</accession>
<dbReference type="GO" id="GO:0003677">
    <property type="term" value="F:DNA binding"/>
    <property type="evidence" value="ECO:0007669"/>
    <property type="project" value="UniProtKB-KW"/>
</dbReference>
<sequence length="178" mass="19733">MSKEIASAHEAEKRLLACILINPSCADDVLMLVSTADMSCLPHNILYTTIEHLRIAGAEISVEALIANLKKRRLLDVIGGIAYLAEIAQAESDPAVYLLYVEVIIAANHTEEDMKRADEIIEYLSLCRKMRPCHHCGGEHPIGGPNPCHGTPASTPEECMAGFERWSEHKKRRDQCKN</sequence>
<evidence type="ECO:0000259" key="3">
    <source>
        <dbReference type="Pfam" id="PF00772"/>
    </source>
</evidence>
<dbReference type="AlphaFoldDB" id="A0A0F9EUB8"/>
<comment type="caution">
    <text evidence="4">The sequence shown here is derived from an EMBL/GenBank/DDBJ whole genome shotgun (WGS) entry which is preliminary data.</text>
</comment>